<protein>
    <recommendedName>
        <fullName evidence="3">Aminoglycoside phosphotransferase domain-containing protein</fullName>
    </recommendedName>
</protein>
<gene>
    <name evidence="1" type="ORF">K402DRAFT_389044</name>
</gene>
<organism evidence="1 2">
    <name type="scientific">Aulographum hederae CBS 113979</name>
    <dbReference type="NCBI Taxonomy" id="1176131"/>
    <lineage>
        <taxon>Eukaryota</taxon>
        <taxon>Fungi</taxon>
        <taxon>Dikarya</taxon>
        <taxon>Ascomycota</taxon>
        <taxon>Pezizomycotina</taxon>
        <taxon>Dothideomycetes</taxon>
        <taxon>Pleosporomycetidae</taxon>
        <taxon>Aulographales</taxon>
        <taxon>Aulographaceae</taxon>
    </lineage>
</organism>
<dbReference type="EMBL" id="ML977139">
    <property type="protein sequence ID" value="KAF1991649.1"/>
    <property type="molecule type" value="Genomic_DNA"/>
</dbReference>
<evidence type="ECO:0008006" key="3">
    <source>
        <dbReference type="Google" id="ProtNLM"/>
    </source>
</evidence>
<dbReference type="AlphaFoldDB" id="A0A6G1HF51"/>
<evidence type="ECO:0000313" key="1">
    <source>
        <dbReference type="EMBL" id="KAF1991649.1"/>
    </source>
</evidence>
<dbReference type="Proteomes" id="UP000800041">
    <property type="component" value="Unassembled WGS sequence"/>
</dbReference>
<name>A0A6G1HF51_9PEZI</name>
<accession>A0A6G1HF51</accession>
<proteinExistence type="predicted"/>
<reference evidence="1" key="1">
    <citation type="journal article" date="2020" name="Stud. Mycol.">
        <title>101 Dothideomycetes genomes: a test case for predicting lifestyles and emergence of pathogens.</title>
        <authorList>
            <person name="Haridas S."/>
            <person name="Albert R."/>
            <person name="Binder M."/>
            <person name="Bloem J."/>
            <person name="Labutti K."/>
            <person name="Salamov A."/>
            <person name="Andreopoulos B."/>
            <person name="Baker S."/>
            <person name="Barry K."/>
            <person name="Bills G."/>
            <person name="Bluhm B."/>
            <person name="Cannon C."/>
            <person name="Castanera R."/>
            <person name="Culley D."/>
            <person name="Daum C."/>
            <person name="Ezra D."/>
            <person name="Gonzalez J."/>
            <person name="Henrissat B."/>
            <person name="Kuo A."/>
            <person name="Liang C."/>
            <person name="Lipzen A."/>
            <person name="Lutzoni F."/>
            <person name="Magnuson J."/>
            <person name="Mondo S."/>
            <person name="Nolan M."/>
            <person name="Ohm R."/>
            <person name="Pangilinan J."/>
            <person name="Park H.-J."/>
            <person name="Ramirez L."/>
            <person name="Alfaro M."/>
            <person name="Sun H."/>
            <person name="Tritt A."/>
            <person name="Yoshinaga Y."/>
            <person name="Zwiers L.-H."/>
            <person name="Turgeon B."/>
            <person name="Goodwin S."/>
            <person name="Spatafora J."/>
            <person name="Crous P."/>
            <person name="Grigoriev I."/>
        </authorList>
    </citation>
    <scope>NUCLEOTIDE SEQUENCE</scope>
    <source>
        <strain evidence="1">CBS 113979</strain>
    </source>
</reference>
<evidence type="ECO:0000313" key="2">
    <source>
        <dbReference type="Proteomes" id="UP000800041"/>
    </source>
</evidence>
<dbReference type="OrthoDB" id="5598852at2759"/>
<keyword evidence="2" id="KW-1185">Reference proteome</keyword>
<sequence length="375" mass="43218">MDNISPSCPAFAPGGVLSTEEKRLQFAAELVRKGFIFRKPPRYRKLTRLSAETVVDALWPTTPTVRVRVPREDSVCTFSGKDVLVYFSPEEFVLKPKQPSQFAQEFELNWDHTSLPLLFSTPVRHNVASLEAQGIWTYMRQASSAVTWDCAEKVFGEKSWTYKQHQRVAAALGGIMAMSSADENHNPKPTRFAVALIEQRLKELGDFDFDKYQPSDSAETTWFEDTRQRLLEQIDELEILPMWYTHGYLCAKDICVDAKGNITKILTWDYFGARPLGTRLNCILGPRQVFDQIHGYENRDKRSPIFRKCEQAFWLGFLNVIPSLKARLYDLREELILAMVTSAFLEFCEEFKSNPRVMEASALAELKEFMMYEMQ</sequence>